<dbReference type="UniPathway" id="UPA00196"/>
<evidence type="ECO:0000256" key="5">
    <source>
        <dbReference type="ARBA" id="ARBA00022692"/>
    </source>
</evidence>
<dbReference type="STRING" id="51028.A0A0N4UW32"/>
<dbReference type="Pfam" id="PF10510">
    <property type="entry name" value="PIG-S"/>
    <property type="match status" value="1"/>
</dbReference>
<dbReference type="PANTHER" id="PTHR21072">
    <property type="entry name" value="GPI TRANSAMIDASE COMPONENT PIG-S"/>
    <property type="match status" value="1"/>
</dbReference>
<keyword evidence="12" id="KW-1185">Reference proteome</keyword>
<dbReference type="Proteomes" id="UP000274131">
    <property type="component" value="Unassembled WGS sequence"/>
</dbReference>
<accession>A0A0N4UW32</accession>
<evidence type="ECO:0000256" key="3">
    <source>
        <dbReference type="ARBA" id="ARBA00005316"/>
    </source>
</evidence>
<dbReference type="InterPro" id="IPR019540">
    <property type="entry name" value="PtdIno-glycan_biosynth_class_S"/>
</dbReference>
<evidence type="ECO:0000313" key="11">
    <source>
        <dbReference type="EMBL" id="VDD86245.1"/>
    </source>
</evidence>
<feature type="transmembrane region" description="Helical" evidence="10">
    <location>
        <begin position="35"/>
        <end position="53"/>
    </location>
</feature>
<keyword evidence="4" id="KW-0337">GPI-anchor biosynthesis</keyword>
<dbReference type="EMBL" id="UXUI01007204">
    <property type="protein sequence ID" value="VDD86245.1"/>
    <property type="molecule type" value="Genomic_DNA"/>
</dbReference>
<comment type="pathway">
    <text evidence="2">Glycolipid biosynthesis; glycosylphosphatidylinositol-anchor biosynthesis.</text>
</comment>
<comment type="similarity">
    <text evidence="3">Belongs to the PIGS family.</text>
</comment>
<evidence type="ECO:0000256" key="7">
    <source>
        <dbReference type="ARBA" id="ARBA00022989"/>
    </source>
</evidence>
<evidence type="ECO:0000313" key="12">
    <source>
        <dbReference type="Proteomes" id="UP000274131"/>
    </source>
</evidence>
<evidence type="ECO:0000256" key="9">
    <source>
        <dbReference type="ARBA" id="ARBA00023180"/>
    </source>
</evidence>
<dbReference type="AlphaFoldDB" id="A0A0N4UW32"/>
<dbReference type="GO" id="GO:0042765">
    <property type="term" value="C:GPI-anchor transamidase complex"/>
    <property type="evidence" value="ECO:0007669"/>
    <property type="project" value="InterPro"/>
</dbReference>
<dbReference type="GO" id="GO:0016255">
    <property type="term" value="P:attachment of GPI anchor to protein"/>
    <property type="evidence" value="ECO:0007669"/>
    <property type="project" value="InterPro"/>
</dbReference>
<reference evidence="13" key="1">
    <citation type="submission" date="2017-02" db="UniProtKB">
        <authorList>
            <consortium name="WormBaseParasite"/>
        </authorList>
    </citation>
    <scope>IDENTIFICATION</scope>
</reference>
<gene>
    <name evidence="11" type="ORF">EVEC_LOCUS1388</name>
</gene>
<evidence type="ECO:0000256" key="8">
    <source>
        <dbReference type="ARBA" id="ARBA00023136"/>
    </source>
</evidence>
<keyword evidence="5 10" id="KW-0812">Transmembrane</keyword>
<organism evidence="13">
    <name type="scientific">Enterobius vermicularis</name>
    <name type="common">Human pinworm</name>
    <dbReference type="NCBI Taxonomy" id="51028"/>
    <lineage>
        <taxon>Eukaryota</taxon>
        <taxon>Metazoa</taxon>
        <taxon>Ecdysozoa</taxon>
        <taxon>Nematoda</taxon>
        <taxon>Chromadorea</taxon>
        <taxon>Rhabditida</taxon>
        <taxon>Spirurina</taxon>
        <taxon>Oxyuridomorpha</taxon>
        <taxon>Oxyuroidea</taxon>
        <taxon>Oxyuridae</taxon>
        <taxon>Enterobius</taxon>
    </lineage>
</organism>
<keyword evidence="9" id="KW-0325">Glycoprotein</keyword>
<keyword evidence="6" id="KW-0256">Endoplasmic reticulum</keyword>
<evidence type="ECO:0000256" key="1">
    <source>
        <dbReference type="ARBA" id="ARBA00004477"/>
    </source>
</evidence>
<keyword evidence="7 10" id="KW-1133">Transmembrane helix</keyword>
<dbReference type="PANTHER" id="PTHR21072:SF13">
    <property type="entry name" value="GPI TRANSAMIDASE COMPONENT PIG-S"/>
    <property type="match status" value="1"/>
</dbReference>
<dbReference type="GO" id="GO:0006506">
    <property type="term" value="P:GPI anchor biosynthetic process"/>
    <property type="evidence" value="ECO:0007669"/>
    <property type="project" value="UniProtKB-UniPathway"/>
</dbReference>
<feature type="transmembrane region" description="Helical" evidence="10">
    <location>
        <begin position="495"/>
        <end position="517"/>
    </location>
</feature>
<comment type="subcellular location">
    <subcellularLocation>
        <location evidence="1">Endoplasmic reticulum membrane</location>
        <topology evidence="1">Multi-pass membrane protein</topology>
    </subcellularLocation>
</comment>
<dbReference type="OrthoDB" id="28748at2759"/>
<proteinExistence type="inferred from homology"/>
<dbReference type="WBParaSite" id="EVEC_0000168001-mRNA-1">
    <property type="protein sequence ID" value="EVEC_0000168001-mRNA-1"/>
    <property type="gene ID" value="EVEC_0000168001"/>
</dbReference>
<protein>
    <submittedName>
        <fullName evidence="13">GPI transamidase component PIG-S</fullName>
    </submittedName>
</protein>
<evidence type="ECO:0000256" key="4">
    <source>
        <dbReference type="ARBA" id="ARBA00022502"/>
    </source>
</evidence>
<evidence type="ECO:0000256" key="2">
    <source>
        <dbReference type="ARBA" id="ARBA00004687"/>
    </source>
</evidence>
<evidence type="ECO:0000256" key="10">
    <source>
        <dbReference type="SAM" id="Phobius"/>
    </source>
</evidence>
<evidence type="ECO:0000313" key="13">
    <source>
        <dbReference type="WBParaSite" id="EVEC_0000168001-mRNA-1"/>
    </source>
</evidence>
<name>A0A0N4UW32_ENTVE</name>
<reference evidence="11 12" key="2">
    <citation type="submission" date="2018-10" db="EMBL/GenBank/DDBJ databases">
        <authorList>
            <consortium name="Pathogen Informatics"/>
        </authorList>
    </citation>
    <scope>NUCLEOTIDE SEQUENCE [LARGE SCALE GENOMIC DNA]</scope>
</reference>
<sequence>METEEEENKRSIEERKKKVFAYSEADLKELPYRRASAATFIFIVLVFGIPLWWRTTSTYRVSFANFPEDQHIFIPVYLKIACINCSLKGKLNDVSSNLVEALEDLPRIEKLILEYKTELFFVDSEQQLSELVTDDGKFSIYVAVVEEASWNFSDAVVYFSSKSWAFIKNHSDKELLLQRMLSSVADVLLDVGHLSTIIRRDLKKRMGPLEFAALPINHQKRLVWDSAALSAKYIVHIIFIDLDGWSLERNQELKDAVLNVRRFATRVSAVINVEVSTENLWDFSLSPWLITDNEEKSFIKVSDVSKIITKVDQQTSTVESSAPLLKLVVFKSKKKISLVDHTGSENGALAVASWGCVTFTGGKMTVSQSLIGALRVLLGLDTELPYSTGRYPSPIADWELSRLRLRSFVDSSMNAISSVRAIHNLVAQISNVVINDEVAGCANKAVKLIVNALKTAKETGRIDVATTIEGRALADKAVNDHSLLALLYFPNDQKFAVYLPLFLPTLLPIFGSIVAFYKHWREKD</sequence>
<evidence type="ECO:0000256" key="6">
    <source>
        <dbReference type="ARBA" id="ARBA00022824"/>
    </source>
</evidence>
<keyword evidence="8 10" id="KW-0472">Membrane</keyword>